<proteinExistence type="predicted"/>
<accession>A0AA89BGW4</accession>
<comment type="caution">
    <text evidence="2">The sequence shown here is derived from an EMBL/GenBank/DDBJ whole genome shotgun (WGS) entry which is preliminary data.</text>
</comment>
<name>A0AA89BGW4_9ASTE</name>
<reference evidence="2" key="1">
    <citation type="submission" date="2022-12" db="EMBL/GenBank/DDBJ databases">
        <title>Draft genome assemblies for two species of Escallonia (Escalloniales).</title>
        <authorList>
            <person name="Chanderbali A."/>
            <person name="Dervinis C."/>
            <person name="Anghel I."/>
            <person name="Soltis D."/>
            <person name="Soltis P."/>
            <person name="Zapata F."/>
        </authorList>
    </citation>
    <scope>NUCLEOTIDE SEQUENCE</scope>
    <source>
        <strain evidence="2">UCBG64.0493</strain>
        <tissue evidence="2">Leaf</tissue>
    </source>
</reference>
<feature type="region of interest" description="Disordered" evidence="1">
    <location>
        <begin position="1"/>
        <end position="81"/>
    </location>
</feature>
<organism evidence="2 3">
    <name type="scientific">Escallonia herrerae</name>
    <dbReference type="NCBI Taxonomy" id="1293975"/>
    <lineage>
        <taxon>Eukaryota</taxon>
        <taxon>Viridiplantae</taxon>
        <taxon>Streptophyta</taxon>
        <taxon>Embryophyta</taxon>
        <taxon>Tracheophyta</taxon>
        <taxon>Spermatophyta</taxon>
        <taxon>Magnoliopsida</taxon>
        <taxon>eudicotyledons</taxon>
        <taxon>Gunneridae</taxon>
        <taxon>Pentapetalae</taxon>
        <taxon>asterids</taxon>
        <taxon>campanulids</taxon>
        <taxon>Escalloniales</taxon>
        <taxon>Escalloniaceae</taxon>
        <taxon>Escallonia</taxon>
    </lineage>
</organism>
<evidence type="ECO:0000313" key="3">
    <source>
        <dbReference type="Proteomes" id="UP001188597"/>
    </source>
</evidence>
<dbReference type="Pfam" id="PF08555">
    <property type="entry name" value="FAM32A"/>
    <property type="match status" value="1"/>
</dbReference>
<dbReference type="Proteomes" id="UP001188597">
    <property type="component" value="Unassembled WGS sequence"/>
</dbReference>
<protein>
    <submittedName>
        <fullName evidence="2">Uncharacterized protein</fullName>
    </submittedName>
</protein>
<evidence type="ECO:0000256" key="1">
    <source>
        <dbReference type="SAM" id="MobiDB-lite"/>
    </source>
</evidence>
<keyword evidence="3" id="KW-1185">Reference proteome</keyword>
<dbReference type="InterPro" id="IPR013865">
    <property type="entry name" value="FAM32A"/>
</dbReference>
<dbReference type="EMBL" id="JAVXUP010000026">
    <property type="protein sequence ID" value="KAK3041910.1"/>
    <property type="molecule type" value="Genomic_DNA"/>
</dbReference>
<feature type="compositionally biased region" description="Basic residues" evidence="1">
    <location>
        <begin position="28"/>
        <end position="40"/>
    </location>
</feature>
<evidence type="ECO:0000313" key="2">
    <source>
        <dbReference type="EMBL" id="KAK3041910.1"/>
    </source>
</evidence>
<sequence>MSDPYGKVKGGRLTFKGGSLATRTKSIDKKHNKKKKKHTKSTAAATDEFHLEEAAGLATEEVEEEEEAPSAASAAAGRGGGDIYTIDAAKRRKYDELFPVEAKRFGYDPKSKAKSVEEALEDRVKKKADRYCVKILFLNLCGSGLNLLYSVPSCGTTDVTFGTLWVDWAFKEVNLLLGID</sequence>
<gene>
    <name evidence="2" type="ORF">RJ639_002192</name>
</gene>
<dbReference type="AlphaFoldDB" id="A0AA89BGW4"/>